<dbReference type="Proteomes" id="UP000030302">
    <property type="component" value="Chromosome"/>
</dbReference>
<dbReference type="EMBL" id="CP009962">
    <property type="protein sequence ID" value="AIY42901.1"/>
    <property type="molecule type" value="Genomic_DNA"/>
</dbReference>
<name>A0A0A1FEI0_9BURK</name>
<reference evidence="2" key="1">
    <citation type="journal article" date="2014" name="Soil Biol. Biochem.">
        <title>Structure and function of bacterial communities in ageing soils: Insights from the Mendocino ecological staircase.</title>
        <authorList>
            <person name="Uroz S."/>
            <person name="Tech J.J."/>
            <person name="Sawaya N.A."/>
            <person name="Frey-Klett P."/>
            <person name="Leveau J.H.J."/>
        </authorList>
    </citation>
    <scope>NUCLEOTIDE SEQUENCE [LARGE SCALE GENOMIC DNA]</scope>
    <source>
        <strain evidence="2">Cal35</strain>
    </source>
</reference>
<evidence type="ECO:0000313" key="2">
    <source>
        <dbReference type="Proteomes" id="UP000030302"/>
    </source>
</evidence>
<dbReference type="AlphaFoldDB" id="A0A0A1FEI0"/>
<evidence type="ECO:0000313" key="1">
    <source>
        <dbReference type="EMBL" id="AIY42901.1"/>
    </source>
</evidence>
<keyword evidence="2" id="KW-1185">Reference proteome</keyword>
<protein>
    <submittedName>
        <fullName evidence="1">Uncharacterized protein</fullName>
    </submittedName>
</protein>
<organism evidence="1 2">
    <name type="scientific">Collimonas arenae</name>
    <dbReference type="NCBI Taxonomy" id="279058"/>
    <lineage>
        <taxon>Bacteria</taxon>
        <taxon>Pseudomonadati</taxon>
        <taxon>Pseudomonadota</taxon>
        <taxon>Betaproteobacteria</taxon>
        <taxon>Burkholderiales</taxon>
        <taxon>Oxalobacteraceae</taxon>
        <taxon>Collimonas</taxon>
    </lineage>
</organism>
<gene>
    <name evidence="1" type="ORF">LT85_3743</name>
</gene>
<dbReference type="HOGENOM" id="CLU_3249903_0_0_4"/>
<accession>A0A0A1FEI0</accession>
<sequence>MLTFVFKLHFCKEIFVCFYTQSIYLDNAGRHVRMLVSAQSRD</sequence>
<dbReference type="KEGG" id="care:LT85_3743"/>
<proteinExistence type="predicted"/>